<feature type="domain" description="Cation/H+ exchanger transmembrane" evidence="11">
    <location>
        <begin position="13"/>
        <end position="397"/>
    </location>
</feature>
<feature type="transmembrane region" description="Helical" evidence="10">
    <location>
        <begin position="112"/>
        <end position="130"/>
    </location>
</feature>
<protein>
    <submittedName>
        <fullName evidence="12">Cation:proton antiporter</fullName>
    </submittedName>
</protein>
<keyword evidence="6" id="KW-0915">Sodium</keyword>
<evidence type="ECO:0000256" key="2">
    <source>
        <dbReference type="ARBA" id="ARBA00022448"/>
    </source>
</evidence>
<feature type="transmembrane region" description="Helical" evidence="10">
    <location>
        <begin position="52"/>
        <end position="70"/>
    </location>
</feature>
<reference evidence="13" key="1">
    <citation type="submission" date="2019-06" db="EMBL/GenBank/DDBJ databases">
        <title>The complete genome of Emcibacter congregatus ZYLT.</title>
        <authorList>
            <person name="Zhao Z."/>
        </authorList>
    </citation>
    <scope>NUCLEOTIDE SEQUENCE [LARGE SCALE GENOMIC DNA]</scope>
    <source>
        <strain evidence="13">MCCC 1A06723</strain>
    </source>
</reference>
<dbReference type="OrthoDB" id="9793589at2"/>
<evidence type="ECO:0000256" key="1">
    <source>
        <dbReference type="ARBA" id="ARBA00004141"/>
    </source>
</evidence>
<dbReference type="EMBL" id="VFIY01000004">
    <property type="protein sequence ID" value="TPD63042.1"/>
    <property type="molecule type" value="Genomic_DNA"/>
</dbReference>
<dbReference type="Gene3D" id="1.20.1530.20">
    <property type="match status" value="1"/>
</dbReference>
<feature type="transmembrane region" description="Helical" evidence="10">
    <location>
        <begin position="6"/>
        <end position="21"/>
    </location>
</feature>
<feature type="transmembrane region" description="Helical" evidence="10">
    <location>
        <begin position="385"/>
        <end position="406"/>
    </location>
</feature>
<organism evidence="12 13">
    <name type="scientific">Emcibacter nanhaiensis</name>
    <dbReference type="NCBI Taxonomy" id="1505037"/>
    <lineage>
        <taxon>Bacteria</taxon>
        <taxon>Pseudomonadati</taxon>
        <taxon>Pseudomonadota</taxon>
        <taxon>Alphaproteobacteria</taxon>
        <taxon>Emcibacterales</taxon>
        <taxon>Emcibacteraceae</taxon>
        <taxon>Emcibacter</taxon>
    </lineage>
</organism>
<dbReference type="GO" id="GO:0016020">
    <property type="term" value="C:membrane"/>
    <property type="evidence" value="ECO:0007669"/>
    <property type="project" value="UniProtKB-SubCell"/>
</dbReference>
<feature type="transmembrane region" description="Helical" evidence="10">
    <location>
        <begin position="353"/>
        <end position="373"/>
    </location>
</feature>
<evidence type="ECO:0000256" key="7">
    <source>
        <dbReference type="ARBA" id="ARBA00023065"/>
    </source>
</evidence>
<name>A0A501PSL9_9PROT</name>
<dbReference type="InterPro" id="IPR006153">
    <property type="entry name" value="Cation/H_exchanger_TM"/>
</dbReference>
<keyword evidence="3" id="KW-0050">Antiport</keyword>
<evidence type="ECO:0000256" key="3">
    <source>
        <dbReference type="ARBA" id="ARBA00022449"/>
    </source>
</evidence>
<dbReference type="GO" id="GO:0006814">
    <property type="term" value="P:sodium ion transport"/>
    <property type="evidence" value="ECO:0007669"/>
    <property type="project" value="UniProtKB-KW"/>
</dbReference>
<evidence type="ECO:0000256" key="8">
    <source>
        <dbReference type="ARBA" id="ARBA00023136"/>
    </source>
</evidence>
<keyword evidence="4 10" id="KW-0812">Transmembrane</keyword>
<accession>A0A501PSL9</accession>
<dbReference type="GO" id="GO:1902600">
    <property type="term" value="P:proton transmembrane transport"/>
    <property type="evidence" value="ECO:0007669"/>
    <property type="project" value="InterPro"/>
</dbReference>
<evidence type="ECO:0000256" key="9">
    <source>
        <dbReference type="ARBA" id="ARBA00023201"/>
    </source>
</evidence>
<evidence type="ECO:0000313" key="13">
    <source>
        <dbReference type="Proteomes" id="UP000319148"/>
    </source>
</evidence>
<gene>
    <name evidence="12" type="ORF">FIV46_02895</name>
</gene>
<keyword evidence="5 10" id="KW-1133">Transmembrane helix</keyword>
<feature type="transmembrane region" description="Helical" evidence="10">
    <location>
        <begin position="322"/>
        <end position="341"/>
    </location>
</feature>
<dbReference type="AlphaFoldDB" id="A0A501PSL9"/>
<dbReference type="Proteomes" id="UP000319148">
    <property type="component" value="Unassembled WGS sequence"/>
</dbReference>
<dbReference type="GO" id="GO:0015297">
    <property type="term" value="F:antiporter activity"/>
    <property type="evidence" value="ECO:0007669"/>
    <property type="project" value="UniProtKB-KW"/>
</dbReference>
<evidence type="ECO:0000256" key="10">
    <source>
        <dbReference type="SAM" id="Phobius"/>
    </source>
</evidence>
<feature type="transmembrane region" description="Helical" evidence="10">
    <location>
        <begin position="175"/>
        <end position="201"/>
    </location>
</feature>
<proteinExistence type="predicted"/>
<feature type="transmembrane region" description="Helical" evidence="10">
    <location>
        <begin position="85"/>
        <end position="106"/>
    </location>
</feature>
<dbReference type="InterPro" id="IPR038770">
    <property type="entry name" value="Na+/solute_symporter_sf"/>
</dbReference>
<keyword evidence="13" id="KW-1185">Reference proteome</keyword>
<dbReference type="PANTHER" id="PTHR43562:SF3">
    <property type="entry name" value="SODIUM ION_PROTON EXCHANGER (EUROFUNG)"/>
    <property type="match status" value="1"/>
</dbReference>
<keyword evidence="7" id="KW-0406">Ion transport</keyword>
<comment type="caution">
    <text evidence="12">The sequence shown here is derived from an EMBL/GenBank/DDBJ whole genome shotgun (WGS) entry which is preliminary data.</text>
</comment>
<keyword evidence="2" id="KW-0813">Transport</keyword>
<feature type="transmembrane region" description="Helical" evidence="10">
    <location>
        <begin position="151"/>
        <end position="169"/>
    </location>
</feature>
<feature type="transmembrane region" description="Helical" evidence="10">
    <location>
        <begin position="28"/>
        <end position="46"/>
    </location>
</feature>
<evidence type="ECO:0000313" key="12">
    <source>
        <dbReference type="EMBL" id="TPD63042.1"/>
    </source>
</evidence>
<evidence type="ECO:0000256" key="6">
    <source>
        <dbReference type="ARBA" id="ARBA00023053"/>
    </source>
</evidence>
<evidence type="ECO:0000256" key="4">
    <source>
        <dbReference type="ARBA" id="ARBA00022692"/>
    </source>
</evidence>
<sequence>MEPLVYLAIIWASVFIANILAEKTRLTPVLFFLFMGALLVNTGILPEQTGDFIRVFAELGIIVIMFALGFEENTSDFMKSIKRSWGIALFGALAPFFTAYVVADYFWADRNVAIMCGLAMTATAVSLTMVSLKSEGLHRSQAAKGIMTSAILDDVGSLVFVAILVPIATGSTMVSLPAIGLIVLKALLFFLIIAAVGMWVLPERPNGLLSRIPGFGRHGVRHVLSIGKGENTTLTVLTVAVLAGLLSHLFGFHPAVGAYMAGLILKEEYFQITATPNVNHYKNTKQILDNVAFSWIGPVFFVNLGAHIVFDWDILLAVIPQTLVMAFALLVAQIASAGLAARYTAGFDNAQSMMVGIGMLGRAELAFVVMDIAYVQYKILNDEAFYTLMGTALVLNIAVPVGIVLWKPHFNRSVEKQAE</sequence>
<evidence type="ECO:0000256" key="5">
    <source>
        <dbReference type="ARBA" id="ARBA00022989"/>
    </source>
</evidence>
<comment type="subcellular location">
    <subcellularLocation>
        <location evidence="1">Membrane</location>
        <topology evidence="1">Multi-pass membrane protein</topology>
    </subcellularLocation>
</comment>
<feature type="transmembrane region" description="Helical" evidence="10">
    <location>
        <begin position="291"/>
        <end position="310"/>
    </location>
</feature>
<keyword evidence="9" id="KW-0739">Sodium transport</keyword>
<keyword evidence="8 10" id="KW-0472">Membrane</keyword>
<dbReference type="Pfam" id="PF00999">
    <property type="entry name" value="Na_H_Exchanger"/>
    <property type="match status" value="1"/>
</dbReference>
<dbReference type="RefSeq" id="WP_139938292.1">
    <property type="nucleotide sequence ID" value="NZ_JBHSYP010000022.1"/>
</dbReference>
<dbReference type="PANTHER" id="PTHR43562">
    <property type="entry name" value="NAPA-TYPE SODIUM/HYDROGEN ANTIPORTER"/>
    <property type="match status" value="1"/>
</dbReference>
<evidence type="ECO:0000259" key="11">
    <source>
        <dbReference type="Pfam" id="PF00999"/>
    </source>
</evidence>